<evidence type="ECO:0000313" key="10">
    <source>
        <dbReference type="Proteomes" id="UP001386955"/>
    </source>
</evidence>
<proteinExistence type="inferred from homology"/>
<evidence type="ECO:0000313" key="9">
    <source>
        <dbReference type="EMBL" id="KAK7395730.1"/>
    </source>
</evidence>
<dbReference type="PANTHER" id="PTHR21461:SF55">
    <property type="entry name" value="GLYCOSYLTRANSFERASE FAMILY 92 PROTEIN"/>
    <property type="match status" value="1"/>
</dbReference>
<dbReference type="Proteomes" id="UP001386955">
    <property type="component" value="Unassembled WGS sequence"/>
</dbReference>
<keyword evidence="7 8" id="KW-0472">Membrane</keyword>
<organism evidence="9 10">
    <name type="scientific">Psophocarpus tetragonolobus</name>
    <name type="common">Winged bean</name>
    <name type="synonym">Dolichos tetragonolobus</name>
    <dbReference type="NCBI Taxonomy" id="3891"/>
    <lineage>
        <taxon>Eukaryota</taxon>
        <taxon>Viridiplantae</taxon>
        <taxon>Streptophyta</taxon>
        <taxon>Embryophyta</taxon>
        <taxon>Tracheophyta</taxon>
        <taxon>Spermatophyta</taxon>
        <taxon>Magnoliopsida</taxon>
        <taxon>eudicotyledons</taxon>
        <taxon>Gunneridae</taxon>
        <taxon>Pentapetalae</taxon>
        <taxon>rosids</taxon>
        <taxon>fabids</taxon>
        <taxon>Fabales</taxon>
        <taxon>Fabaceae</taxon>
        <taxon>Papilionoideae</taxon>
        <taxon>50 kb inversion clade</taxon>
        <taxon>NPAAA clade</taxon>
        <taxon>indigoferoid/millettioid clade</taxon>
        <taxon>Phaseoleae</taxon>
        <taxon>Psophocarpus</taxon>
    </lineage>
</organism>
<dbReference type="Pfam" id="PF01697">
    <property type="entry name" value="Glyco_transf_92"/>
    <property type="match status" value="1"/>
</dbReference>
<evidence type="ECO:0000256" key="4">
    <source>
        <dbReference type="ARBA" id="ARBA00022679"/>
    </source>
</evidence>
<evidence type="ECO:0000256" key="3">
    <source>
        <dbReference type="ARBA" id="ARBA00022676"/>
    </source>
</evidence>
<reference evidence="9 10" key="1">
    <citation type="submission" date="2024-01" db="EMBL/GenBank/DDBJ databases">
        <title>The genomes of 5 underutilized Papilionoideae crops provide insights into root nodulation and disease resistanc.</title>
        <authorList>
            <person name="Jiang F."/>
        </authorList>
    </citation>
    <scope>NUCLEOTIDE SEQUENCE [LARGE SCALE GENOMIC DNA]</scope>
    <source>
        <strain evidence="9">DUOXIRENSHENG_FW03</strain>
        <tissue evidence="9">Leaves</tissue>
    </source>
</reference>
<accession>A0AAN9XKD0</accession>
<keyword evidence="6 8" id="KW-1133">Transmembrane helix</keyword>
<dbReference type="GO" id="GO:0016020">
    <property type="term" value="C:membrane"/>
    <property type="evidence" value="ECO:0007669"/>
    <property type="project" value="UniProtKB-SubCell"/>
</dbReference>
<evidence type="ECO:0000256" key="8">
    <source>
        <dbReference type="RuleBase" id="RU366017"/>
    </source>
</evidence>
<evidence type="ECO:0000256" key="5">
    <source>
        <dbReference type="ARBA" id="ARBA00022692"/>
    </source>
</evidence>
<evidence type="ECO:0000256" key="2">
    <source>
        <dbReference type="ARBA" id="ARBA00007647"/>
    </source>
</evidence>
<keyword evidence="10" id="KW-1185">Reference proteome</keyword>
<sequence length="564" mass="65130">MKDRRNRNGFSSWSTFFWCTLLVVLTSITLTTLMFSPFTTPSFQGKWKASRAAVITARDTVTLPDQSLVFLNYPPAFRFHTKHDLLCFYSSADSPTQTHTHPPIQLHQERHREQIVRCELPPRGSTVSVLIKSTGGVVPVEASGTHDWTPLVYEAFFDRDNTTIVFVKGLNLKPEKLIEPSKFQCIFGWDLTKPNFFLKTDAVSAAQEIIRCKTPKSILTGLGQAQAQAQTQSFKVTIQTNNTEVIFPSIARPGLRPQHNTPRQKAHEMCICTMLRNQARFMKEWVMYHTKIGVQRWFIYDNNSDDDLENVISFLKSVGYNISQHLWPWVKTQEAGFAHCALRARASCEWVGFIDVDEFLNVRIKGGLRRVIWNNAKPGGNVGEIRAPCYSFGPSGLREVPRQGVTVGYTCRLAARERHKSIVRPEALNQSLINVVHHFHLRAPFVTVDAEKSEMMINHYKYQVWEVFKEKFYRRVATYVADWQEEQNVGSKDRVPGLGTKAVQPVDWANRFCEVKDYGLRNWVLRNLFDRRTRLLPWQPEFEHHLRKKRRLKDKLFGTVQPFV</sequence>
<keyword evidence="5 8" id="KW-0812">Transmembrane</keyword>
<dbReference type="GO" id="GO:0005737">
    <property type="term" value="C:cytoplasm"/>
    <property type="evidence" value="ECO:0007669"/>
    <property type="project" value="TreeGrafter"/>
</dbReference>
<comment type="similarity">
    <text evidence="2 8">Belongs to the glycosyltransferase 92 family.</text>
</comment>
<name>A0AAN9XKD0_PSOTE</name>
<comment type="caution">
    <text evidence="9">The sequence shown here is derived from an EMBL/GenBank/DDBJ whole genome shotgun (WGS) entry which is preliminary data.</text>
</comment>
<keyword evidence="3 8" id="KW-0328">Glycosyltransferase</keyword>
<evidence type="ECO:0000256" key="6">
    <source>
        <dbReference type="ARBA" id="ARBA00022989"/>
    </source>
</evidence>
<comment type="subcellular location">
    <subcellularLocation>
        <location evidence="1">Membrane</location>
        <topology evidence="1">Single-pass membrane protein</topology>
    </subcellularLocation>
</comment>
<evidence type="ECO:0000256" key="7">
    <source>
        <dbReference type="ARBA" id="ARBA00023136"/>
    </source>
</evidence>
<evidence type="ECO:0000256" key="1">
    <source>
        <dbReference type="ARBA" id="ARBA00004167"/>
    </source>
</evidence>
<dbReference type="EMBL" id="JAYMYS010000004">
    <property type="protein sequence ID" value="KAK7395730.1"/>
    <property type="molecule type" value="Genomic_DNA"/>
</dbReference>
<dbReference type="GO" id="GO:0016757">
    <property type="term" value="F:glycosyltransferase activity"/>
    <property type="evidence" value="ECO:0007669"/>
    <property type="project" value="UniProtKB-UniRule"/>
</dbReference>
<feature type="transmembrane region" description="Helical" evidence="8">
    <location>
        <begin position="12"/>
        <end position="35"/>
    </location>
</feature>
<dbReference type="EC" id="2.4.1.-" evidence="8"/>
<dbReference type="AlphaFoldDB" id="A0AAN9XKD0"/>
<gene>
    <name evidence="9" type="ORF">VNO78_16297</name>
</gene>
<dbReference type="InterPro" id="IPR008166">
    <property type="entry name" value="Glyco_transf_92"/>
</dbReference>
<keyword evidence="4 8" id="KW-0808">Transferase</keyword>
<dbReference type="PANTHER" id="PTHR21461">
    <property type="entry name" value="GLYCOSYLTRANSFERASE FAMILY 92 PROTEIN"/>
    <property type="match status" value="1"/>
</dbReference>
<protein>
    <recommendedName>
        <fullName evidence="8">Glycosyltransferase family 92 protein</fullName>
        <ecNumber evidence="8">2.4.1.-</ecNumber>
    </recommendedName>
</protein>